<gene>
    <name evidence="3" type="ORF">C7V51_14870</name>
</gene>
<dbReference type="PANTHER" id="PTHR32182:SF22">
    <property type="entry name" value="ATP-DEPENDENT ENDONUCLEASE, OLD FAMILY-RELATED"/>
    <property type="match status" value="1"/>
</dbReference>
<dbReference type="GO" id="GO:0000731">
    <property type="term" value="P:DNA synthesis involved in DNA repair"/>
    <property type="evidence" value="ECO:0007669"/>
    <property type="project" value="TreeGrafter"/>
</dbReference>
<dbReference type="PIRSF" id="PIRSF029347">
    <property type="entry name" value="RecF"/>
    <property type="match status" value="1"/>
</dbReference>
<sequence length="387" mass="42639">MRITHVTASNWRNFKTLDFPLDNRLFVVGPNASGKSNLLDLFRFLGDIAGAGGGLTSAIERRGGISKVRSLFARNNQGGRLIIDLRLSDGEDEWRYVLSIRGEKGGLNRPIVDQERVEKNGIVLLQRPDREDATDSVRLTQTHLEQIAANQQFRVLADYFAKTQYFHLVPQIIRDPARIGALAGDPYGADFIAQMNAVPTATKNAWLRRMETALQSAVPEFQSLKLEVDSAGRPHLIAGYKNWRETPARQSEADFSDGTLRLIGLLWTLISAPSNGGVLLLEEPELSLNSAIVRTLPTVLAATQRDRNLQVVLSTHAPELLDDEGIRAEEVLVLRVTEDGTVAHLISEITEVSGELDAELPMSDIVDGLIAPQDLTGLITAQGKKRK</sequence>
<dbReference type="GO" id="GO:0006302">
    <property type="term" value="P:double-strand break repair"/>
    <property type="evidence" value="ECO:0007669"/>
    <property type="project" value="TreeGrafter"/>
</dbReference>
<dbReference type="AlphaFoldDB" id="A0AAD1ENC2"/>
<feature type="domain" description="ATPase AAA-type core" evidence="2">
    <location>
        <begin position="26"/>
        <end position="322"/>
    </location>
</feature>
<evidence type="ECO:0000313" key="4">
    <source>
        <dbReference type="Proteomes" id="UP000283946"/>
    </source>
</evidence>
<accession>A0AAD1ENC2</accession>
<dbReference type="RefSeq" id="WP_104266225.1">
    <property type="nucleotide sequence ID" value="NZ_CP028130.1"/>
</dbReference>
<dbReference type="InterPro" id="IPR014555">
    <property type="entry name" value="RecF-like"/>
</dbReference>
<dbReference type="PANTHER" id="PTHR32182">
    <property type="entry name" value="DNA REPLICATION AND REPAIR PROTEIN RECF"/>
    <property type="match status" value="1"/>
</dbReference>
<dbReference type="GO" id="GO:0005524">
    <property type="term" value="F:ATP binding"/>
    <property type="evidence" value="ECO:0007669"/>
    <property type="project" value="InterPro"/>
</dbReference>
<keyword evidence="1" id="KW-0227">DNA damage</keyword>
<dbReference type="GO" id="GO:0016887">
    <property type="term" value="F:ATP hydrolysis activity"/>
    <property type="evidence" value="ECO:0007669"/>
    <property type="project" value="InterPro"/>
</dbReference>
<organism evidence="3 4">
    <name type="scientific">Rathayibacter iranicus</name>
    <dbReference type="NCBI Taxonomy" id="59737"/>
    <lineage>
        <taxon>Bacteria</taxon>
        <taxon>Bacillati</taxon>
        <taxon>Actinomycetota</taxon>
        <taxon>Actinomycetes</taxon>
        <taxon>Micrococcales</taxon>
        <taxon>Microbacteriaceae</taxon>
        <taxon>Rathayibacter</taxon>
    </lineage>
</organism>
<evidence type="ECO:0000313" key="3">
    <source>
        <dbReference type="EMBL" id="AZZ57013.1"/>
    </source>
</evidence>
<dbReference type="InterPro" id="IPR003959">
    <property type="entry name" value="ATPase_AAA_core"/>
</dbReference>
<dbReference type="SUPFAM" id="SSF52540">
    <property type="entry name" value="P-loop containing nucleoside triphosphate hydrolases"/>
    <property type="match status" value="1"/>
</dbReference>
<reference evidence="3 4" key="1">
    <citation type="submission" date="2018-03" db="EMBL/GenBank/DDBJ databases">
        <title>Bacteriophage NCPPB3778 and a type I-E CRISPR drive the evolution of the US Biological Select Agent, Rathayibacter toxicus.</title>
        <authorList>
            <person name="Davis E.W.II."/>
            <person name="Tabima J.F."/>
            <person name="Weisberg A.J."/>
            <person name="Dantas Lopes L."/>
            <person name="Wiseman M.S."/>
            <person name="Wiseman M.S."/>
            <person name="Pupko T."/>
            <person name="Belcher M.S."/>
            <person name="Sechler A.J."/>
            <person name="Tancos M.A."/>
            <person name="Schroeder B.K."/>
            <person name="Murray T.D."/>
            <person name="Luster D.G."/>
            <person name="Schneider W.L."/>
            <person name="Rogers E."/>
            <person name="Andreote F.D."/>
            <person name="Grunwald N.J."/>
            <person name="Putnam M.L."/>
            <person name="Chang J.H."/>
        </authorList>
    </citation>
    <scope>NUCLEOTIDE SEQUENCE [LARGE SCALE GENOMIC DNA]</scope>
    <source>
        <strain evidence="3 4">NCCPB 2253</strain>
    </source>
</reference>
<protein>
    <submittedName>
        <fullName evidence="3">Chromosome segregation protein SMC</fullName>
    </submittedName>
</protein>
<dbReference type="Pfam" id="PF13304">
    <property type="entry name" value="AAA_21"/>
    <property type="match status" value="1"/>
</dbReference>
<evidence type="ECO:0000256" key="1">
    <source>
        <dbReference type="ARBA" id="ARBA00023236"/>
    </source>
</evidence>
<keyword evidence="1" id="KW-0742">SOS response</keyword>
<dbReference type="InterPro" id="IPR027417">
    <property type="entry name" value="P-loop_NTPase"/>
</dbReference>
<dbReference type="Proteomes" id="UP000283946">
    <property type="component" value="Chromosome"/>
</dbReference>
<name>A0AAD1ENC2_9MICO</name>
<dbReference type="KEGG" id="ria:C7V51_14870"/>
<evidence type="ECO:0000259" key="2">
    <source>
        <dbReference type="Pfam" id="PF13304"/>
    </source>
</evidence>
<dbReference type="Gene3D" id="3.40.50.300">
    <property type="entry name" value="P-loop containing nucleotide triphosphate hydrolases"/>
    <property type="match status" value="2"/>
</dbReference>
<proteinExistence type="predicted"/>
<dbReference type="EMBL" id="CP028130">
    <property type="protein sequence ID" value="AZZ57013.1"/>
    <property type="molecule type" value="Genomic_DNA"/>
</dbReference>
<dbReference type="GO" id="GO:0009432">
    <property type="term" value="P:SOS response"/>
    <property type="evidence" value="ECO:0007669"/>
    <property type="project" value="UniProtKB-KW"/>
</dbReference>